<protein>
    <submittedName>
        <fullName evidence="7">Aminoacyl-tRNA synthetase, class Ia</fullName>
    </submittedName>
</protein>
<dbReference type="GO" id="GO:0006428">
    <property type="term" value="P:isoleucyl-tRNA aminoacylation"/>
    <property type="evidence" value="ECO:0007669"/>
    <property type="project" value="TreeGrafter"/>
</dbReference>
<accession>A0AAN8VMW3</accession>
<name>A0AAN8VMW3_9MAGN</name>
<keyword evidence="3" id="KW-0067">ATP-binding</keyword>
<organism evidence="7 8">
    <name type="scientific">Dillenia turbinata</name>
    <dbReference type="NCBI Taxonomy" id="194707"/>
    <lineage>
        <taxon>Eukaryota</taxon>
        <taxon>Viridiplantae</taxon>
        <taxon>Streptophyta</taxon>
        <taxon>Embryophyta</taxon>
        <taxon>Tracheophyta</taxon>
        <taxon>Spermatophyta</taxon>
        <taxon>Magnoliopsida</taxon>
        <taxon>eudicotyledons</taxon>
        <taxon>Gunneridae</taxon>
        <taxon>Pentapetalae</taxon>
        <taxon>Dilleniales</taxon>
        <taxon>Dilleniaceae</taxon>
        <taxon>Dillenia</taxon>
    </lineage>
</organism>
<keyword evidence="6" id="KW-1133">Transmembrane helix</keyword>
<dbReference type="InterPro" id="IPR023586">
    <property type="entry name" value="Ile-tRNA-ligase_type2"/>
</dbReference>
<dbReference type="SUPFAM" id="SSF50677">
    <property type="entry name" value="ValRS/IleRS/LeuRS editing domain"/>
    <property type="match status" value="1"/>
</dbReference>
<evidence type="ECO:0000256" key="3">
    <source>
        <dbReference type="ARBA" id="ARBA00022840"/>
    </source>
</evidence>
<keyword evidence="6" id="KW-0812">Transmembrane</keyword>
<dbReference type="Proteomes" id="UP001370490">
    <property type="component" value="Unassembled WGS sequence"/>
</dbReference>
<keyword evidence="5" id="KW-0030">Aminoacyl-tRNA synthetase</keyword>
<dbReference type="AlphaFoldDB" id="A0AAN8VMW3"/>
<feature type="transmembrane region" description="Helical" evidence="6">
    <location>
        <begin position="155"/>
        <end position="176"/>
    </location>
</feature>
<keyword evidence="1" id="KW-0436">Ligase</keyword>
<reference evidence="7 8" key="1">
    <citation type="submission" date="2023-12" db="EMBL/GenBank/DDBJ databases">
        <title>A high-quality genome assembly for Dillenia turbinata (Dilleniales).</title>
        <authorList>
            <person name="Chanderbali A."/>
        </authorList>
    </citation>
    <scope>NUCLEOTIDE SEQUENCE [LARGE SCALE GENOMIC DNA]</scope>
    <source>
        <strain evidence="7">LSX21</strain>
        <tissue evidence="7">Leaf</tissue>
    </source>
</reference>
<keyword evidence="4" id="KW-0648">Protein biosynthesis</keyword>
<dbReference type="GO" id="GO:0002161">
    <property type="term" value="F:aminoacyl-tRNA deacylase activity"/>
    <property type="evidence" value="ECO:0007669"/>
    <property type="project" value="InterPro"/>
</dbReference>
<evidence type="ECO:0000256" key="1">
    <source>
        <dbReference type="ARBA" id="ARBA00022598"/>
    </source>
</evidence>
<dbReference type="GO" id="GO:0004822">
    <property type="term" value="F:isoleucine-tRNA ligase activity"/>
    <property type="evidence" value="ECO:0007669"/>
    <property type="project" value="InterPro"/>
</dbReference>
<dbReference type="PANTHER" id="PTHR42780:SF1">
    <property type="entry name" value="ISOLEUCINE--TRNA LIGASE, CYTOPLASMIC"/>
    <property type="match status" value="1"/>
</dbReference>
<evidence type="ECO:0000256" key="2">
    <source>
        <dbReference type="ARBA" id="ARBA00022741"/>
    </source>
</evidence>
<keyword evidence="6" id="KW-0472">Membrane</keyword>
<evidence type="ECO:0000313" key="8">
    <source>
        <dbReference type="Proteomes" id="UP001370490"/>
    </source>
</evidence>
<proteinExistence type="predicted"/>
<keyword evidence="8" id="KW-1185">Reference proteome</keyword>
<keyword evidence="2" id="KW-0547">Nucleotide-binding</keyword>
<comment type="caution">
    <text evidence="7">The sequence shown here is derived from an EMBL/GenBank/DDBJ whole genome shotgun (WGS) entry which is preliminary data.</text>
</comment>
<dbReference type="Gene3D" id="3.90.740.10">
    <property type="entry name" value="Valyl/Leucyl/Isoleucyl-tRNA synthetase, editing domain"/>
    <property type="match status" value="1"/>
</dbReference>
<sequence>MMAHTTSSLVLARRLKPVGLDQLGQISECHSEEWLFSTYFIPTEAIDMQLCPHVPLHLGDGNVRRKSSNSVYIVAESRLSELPIEKPKAVCGDALVALKYQPLFNYFVEFSEVAFRVFADNYVTDDSGTGIVDRAPAFGEDDYRVCLENQIINKVMSFLLGAISFVCLGFLLVVFCEETFHGISNMSFVIIVSRPALMFSSDAILSLYAGNTEFAKRLQTSLLSRDHANLKSEFQLGNGKVRFYLPTLLIKVDCIKDQPAVEVACILELW</sequence>
<evidence type="ECO:0000256" key="6">
    <source>
        <dbReference type="SAM" id="Phobius"/>
    </source>
</evidence>
<evidence type="ECO:0000313" key="7">
    <source>
        <dbReference type="EMBL" id="KAK6930598.1"/>
    </source>
</evidence>
<evidence type="ECO:0000256" key="5">
    <source>
        <dbReference type="ARBA" id="ARBA00023146"/>
    </source>
</evidence>
<evidence type="ECO:0000256" key="4">
    <source>
        <dbReference type="ARBA" id="ARBA00022917"/>
    </source>
</evidence>
<dbReference type="PANTHER" id="PTHR42780">
    <property type="entry name" value="SOLEUCYL-TRNA SYNTHETASE"/>
    <property type="match status" value="1"/>
</dbReference>
<gene>
    <name evidence="7" type="ORF">RJ641_004692</name>
</gene>
<dbReference type="EMBL" id="JBAMMX010000012">
    <property type="protein sequence ID" value="KAK6930598.1"/>
    <property type="molecule type" value="Genomic_DNA"/>
</dbReference>
<feature type="transmembrane region" description="Helical" evidence="6">
    <location>
        <begin position="188"/>
        <end position="209"/>
    </location>
</feature>
<dbReference type="InterPro" id="IPR009008">
    <property type="entry name" value="Val/Leu/Ile-tRNA-synth_edit"/>
</dbReference>
<dbReference type="GO" id="GO:0005524">
    <property type="term" value="F:ATP binding"/>
    <property type="evidence" value="ECO:0007669"/>
    <property type="project" value="UniProtKB-KW"/>
</dbReference>